<evidence type="ECO:0000313" key="2">
    <source>
        <dbReference type="Proteomes" id="UP000323257"/>
    </source>
</evidence>
<dbReference type="Proteomes" id="UP000323257">
    <property type="component" value="Unassembled WGS sequence"/>
</dbReference>
<dbReference type="EMBL" id="VNHS01000009">
    <property type="protein sequence ID" value="TYP71939.1"/>
    <property type="molecule type" value="Genomic_DNA"/>
</dbReference>
<protein>
    <submittedName>
        <fullName evidence="1">Uncharacterized protein</fullName>
    </submittedName>
</protein>
<dbReference type="AlphaFoldDB" id="A0A5S5BYB8"/>
<keyword evidence="2" id="KW-1185">Reference proteome</keyword>
<sequence>MGTVDFNSTDFLELTIALTSADKHIMEYRLTSEGRVEVRKGGDAFARAFVMKGSAVSWFEELKRLYDAHEPEE</sequence>
<gene>
    <name evidence="1" type="ORF">BCM02_109218</name>
</gene>
<accession>A0A5S5BYB8</accession>
<name>A0A5S5BYB8_9BACL</name>
<evidence type="ECO:0000313" key="1">
    <source>
        <dbReference type="EMBL" id="TYP71939.1"/>
    </source>
</evidence>
<comment type="caution">
    <text evidence="1">The sequence shown here is derived from an EMBL/GenBank/DDBJ whole genome shotgun (WGS) entry which is preliminary data.</text>
</comment>
<reference evidence="1 2" key="1">
    <citation type="submission" date="2019-07" db="EMBL/GenBank/DDBJ databases">
        <title>Genomic Encyclopedia of Type Strains, Phase III (KMG-III): the genomes of soil and plant-associated and newly described type strains.</title>
        <authorList>
            <person name="Whitman W."/>
        </authorList>
    </citation>
    <scope>NUCLEOTIDE SEQUENCE [LARGE SCALE GENOMIC DNA]</scope>
    <source>
        <strain evidence="1 2">BL24</strain>
    </source>
</reference>
<organism evidence="1 2">
    <name type="scientific">Paenibacillus methanolicus</name>
    <dbReference type="NCBI Taxonomy" id="582686"/>
    <lineage>
        <taxon>Bacteria</taxon>
        <taxon>Bacillati</taxon>
        <taxon>Bacillota</taxon>
        <taxon>Bacilli</taxon>
        <taxon>Bacillales</taxon>
        <taxon>Paenibacillaceae</taxon>
        <taxon>Paenibacillus</taxon>
    </lineage>
</organism>
<dbReference type="RefSeq" id="WP_148931549.1">
    <property type="nucleotide sequence ID" value="NZ_VNHS01000009.1"/>
</dbReference>
<proteinExistence type="predicted"/>